<organism evidence="1 2">
    <name type="scientific">Sinomonas cellulolyticus</name>
    <dbReference type="NCBI Taxonomy" id="2801916"/>
    <lineage>
        <taxon>Bacteria</taxon>
        <taxon>Bacillati</taxon>
        <taxon>Actinomycetota</taxon>
        <taxon>Actinomycetes</taxon>
        <taxon>Micrococcales</taxon>
        <taxon>Micrococcaceae</taxon>
        <taxon>Sinomonas</taxon>
    </lineage>
</organism>
<name>A0ABS1K5K1_9MICC</name>
<keyword evidence="2" id="KW-1185">Reference proteome</keyword>
<accession>A0ABS1K5K1</accession>
<evidence type="ECO:0000313" key="2">
    <source>
        <dbReference type="Proteomes" id="UP000639051"/>
    </source>
</evidence>
<reference evidence="1 2" key="1">
    <citation type="submission" date="2021-01" db="EMBL/GenBank/DDBJ databases">
        <title>Genome public.</title>
        <authorList>
            <person name="Liu C."/>
            <person name="Sun Q."/>
        </authorList>
    </citation>
    <scope>NUCLEOTIDE SEQUENCE [LARGE SCALE GENOMIC DNA]</scope>
    <source>
        <strain evidence="1 2">JC656</strain>
    </source>
</reference>
<gene>
    <name evidence="1" type="ORF">JJE72_11705</name>
</gene>
<evidence type="ECO:0000313" key="1">
    <source>
        <dbReference type="EMBL" id="MBL0706167.1"/>
    </source>
</evidence>
<protein>
    <recommendedName>
        <fullName evidence="3">DUF5642 domain-containing protein</fullName>
    </recommendedName>
</protein>
<sequence length="291" mass="29325">MTNSPARPGGSKAYLCGYFSRTAKGNFLSVSLTSPASAADIAAVKKTPDCSPVTGIGDFACFQWTGWFRSEGSGASANTILVAAKGSETLDFRYVAMPPMTEGSAGPDGTATAKALAQGLVDAGWGNGSTLTVPTAPPVGPVAATNNPACAIATADAVRQAFGAATTPQTLPGEDSCRYTFGSLGTPGPDSLVFSIEHHQGGASVLSSAPPPGGQDIQGVGDKAILVTGTEAAGPKSLRPAGDVPVAILSLEVARGQNMAIFTAQVLISPTGPTADQTKDQLVRLARDAKF</sequence>
<evidence type="ECO:0008006" key="3">
    <source>
        <dbReference type="Google" id="ProtNLM"/>
    </source>
</evidence>
<proteinExistence type="predicted"/>
<dbReference type="Proteomes" id="UP000639051">
    <property type="component" value="Unassembled WGS sequence"/>
</dbReference>
<dbReference type="EMBL" id="JAERRC010000028">
    <property type="protein sequence ID" value="MBL0706167.1"/>
    <property type="molecule type" value="Genomic_DNA"/>
</dbReference>
<comment type="caution">
    <text evidence="1">The sequence shown here is derived from an EMBL/GenBank/DDBJ whole genome shotgun (WGS) entry which is preliminary data.</text>
</comment>